<dbReference type="GO" id="GO:0003676">
    <property type="term" value="F:nucleic acid binding"/>
    <property type="evidence" value="ECO:0007669"/>
    <property type="project" value="InterPro"/>
</dbReference>
<evidence type="ECO:0000313" key="1">
    <source>
        <dbReference type="EMBL" id="KKM18098.1"/>
    </source>
</evidence>
<protein>
    <submittedName>
        <fullName evidence="1">Uncharacterized protein</fullName>
    </submittedName>
</protein>
<dbReference type="InterPro" id="IPR011856">
    <property type="entry name" value="tRNA_endonuc-like_dom_sf"/>
</dbReference>
<reference evidence="1" key="1">
    <citation type="journal article" date="2015" name="Nature">
        <title>Complex archaea that bridge the gap between prokaryotes and eukaryotes.</title>
        <authorList>
            <person name="Spang A."/>
            <person name="Saw J.H."/>
            <person name="Jorgensen S.L."/>
            <person name="Zaremba-Niedzwiedzka K."/>
            <person name="Martijn J."/>
            <person name="Lind A.E."/>
            <person name="van Eijk R."/>
            <person name="Schleper C."/>
            <person name="Guy L."/>
            <person name="Ettema T.J."/>
        </authorList>
    </citation>
    <scope>NUCLEOTIDE SEQUENCE</scope>
</reference>
<dbReference type="EMBL" id="LAZR01014299">
    <property type="protein sequence ID" value="KKM18098.1"/>
    <property type="molecule type" value="Genomic_DNA"/>
</dbReference>
<comment type="caution">
    <text evidence="1">The sequence shown here is derived from an EMBL/GenBank/DDBJ whole genome shotgun (WGS) entry which is preliminary data.</text>
</comment>
<name>A0A0F9K7R5_9ZZZZ</name>
<organism evidence="1">
    <name type="scientific">marine sediment metagenome</name>
    <dbReference type="NCBI Taxonomy" id="412755"/>
    <lineage>
        <taxon>unclassified sequences</taxon>
        <taxon>metagenomes</taxon>
        <taxon>ecological metagenomes</taxon>
    </lineage>
</organism>
<accession>A0A0F9K7R5</accession>
<dbReference type="Gene3D" id="3.40.1350.10">
    <property type="match status" value="1"/>
</dbReference>
<sequence length="155" mass="17723">MPTELGKTFSIEYRGRPPHMLDQDIPVWYRFLESYGDMFINLYYDVFVGGPWYSQKKLEDPLFYMWRALNAKRIDALGETQDEVFLIEVSQDPGLRAVGQIQVYAKLWAEDPKINKPIKLVLVCATVDPDLLSAAASFGIISYVMPGSTRQNLPI</sequence>
<dbReference type="AlphaFoldDB" id="A0A0F9K7R5"/>
<proteinExistence type="predicted"/>
<gene>
    <name evidence="1" type="ORF">LCGC14_1669150</name>
</gene>